<evidence type="ECO:0000313" key="1">
    <source>
        <dbReference type="EMBL" id="MCY9759338.1"/>
    </source>
</evidence>
<accession>A0ABT4GRK6</accession>
<feature type="non-terminal residue" evidence="1">
    <location>
        <position position="1"/>
    </location>
</feature>
<dbReference type="Proteomes" id="UP001527181">
    <property type="component" value="Unassembled WGS sequence"/>
</dbReference>
<name>A0ABT4GRK6_PAEAL</name>
<gene>
    <name evidence="1" type="ORF">M5X12_02010</name>
</gene>
<sequence length="85" mass="9769">ELLISFDEVLLPHSQTLLVVQFSKNNLHSSASAYRLFRFRSPRLSAATFISYHHINLKSTTFFNLFSSIDQLPLNEAGIRIYHTS</sequence>
<organism evidence="1 2">
    <name type="scientific">Paenibacillus alvei</name>
    <name type="common">Bacillus alvei</name>
    <dbReference type="NCBI Taxonomy" id="44250"/>
    <lineage>
        <taxon>Bacteria</taxon>
        <taxon>Bacillati</taxon>
        <taxon>Bacillota</taxon>
        <taxon>Bacilli</taxon>
        <taxon>Bacillales</taxon>
        <taxon>Paenibacillaceae</taxon>
        <taxon>Paenibacillus</taxon>
    </lineage>
</organism>
<dbReference type="RefSeq" id="WP_268595000.1">
    <property type="nucleotide sequence ID" value="NZ_JAMDLX010000270.1"/>
</dbReference>
<comment type="caution">
    <text evidence="1">The sequence shown here is derived from an EMBL/GenBank/DDBJ whole genome shotgun (WGS) entry which is preliminary data.</text>
</comment>
<evidence type="ECO:0000313" key="2">
    <source>
        <dbReference type="Proteomes" id="UP001527181"/>
    </source>
</evidence>
<reference evidence="1 2" key="1">
    <citation type="submission" date="2022-05" db="EMBL/GenBank/DDBJ databases">
        <title>Genome Sequencing of Bee-Associated Microbes.</title>
        <authorList>
            <person name="Dunlap C."/>
        </authorList>
    </citation>
    <scope>NUCLEOTIDE SEQUENCE [LARGE SCALE GENOMIC DNA]</scope>
    <source>
        <strain evidence="1 2">NRRL B-04010</strain>
    </source>
</reference>
<proteinExistence type="predicted"/>
<keyword evidence="2" id="KW-1185">Reference proteome</keyword>
<dbReference type="EMBL" id="JAMDNP010000004">
    <property type="protein sequence ID" value="MCY9759338.1"/>
    <property type="molecule type" value="Genomic_DNA"/>
</dbReference>
<protein>
    <submittedName>
        <fullName evidence="1">Uncharacterized protein</fullName>
    </submittedName>
</protein>